<name>A0A1H8GKC3_9RHOB</name>
<keyword evidence="3" id="KW-1185">Reference proteome</keyword>
<dbReference type="Proteomes" id="UP000183002">
    <property type="component" value="Unassembled WGS sequence"/>
</dbReference>
<dbReference type="Pfam" id="PF13380">
    <property type="entry name" value="CoA_binding_2"/>
    <property type="match status" value="1"/>
</dbReference>
<dbReference type="InterPro" id="IPR036291">
    <property type="entry name" value="NAD(P)-bd_dom_sf"/>
</dbReference>
<dbReference type="AlphaFoldDB" id="A0A1H8GKC3"/>
<organism evidence="2 3">
    <name type="scientific">Pseudorhodobacter antarcticus</name>
    <dbReference type="NCBI Taxonomy" id="1077947"/>
    <lineage>
        <taxon>Bacteria</taxon>
        <taxon>Pseudomonadati</taxon>
        <taxon>Pseudomonadota</taxon>
        <taxon>Alphaproteobacteria</taxon>
        <taxon>Rhodobacterales</taxon>
        <taxon>Paracoccaceae</taxon>
        <taxon>Pseudorhodobacter</taxon>
    </lineage>
</organism>
<proteinExistence type="predicted"/>
<protein>
    <recommendedName>
        <fullName evidence="1">CoA-binding domain-containing protein</fullName>
    </recommendedName>
</protein>
<dbReference type="Gene3D" id="3.40.50.720">
    <property type="entry name" value="NAD(P)-binding Rossmann-like Domain"/>
    <property type="match status" value="1"/>
</dbReference>
<evidence type="ECO:0000313" key="3">
    <source>
        <dbReference type="Proteomes" id="UP000183002"/>
    </source>
</evidence>
<dbReference type="SUPFAM" id="SSF51735">
    <property type="entry name" value="NAD(P)-binding Rossmann-fold domains"/>
    <property type="match status" value="1"/>
</dbReference>
<dbReference type="InterPro" id="IPR003781">
    <property type="entry name" value="CoA-bd"/>
</dbReference>
<reference evidence="2 3" key="1">
    <citation type="submission" date="2016-10" db="EMBL/GenBank/DDBJ databases">
        <authorList>
            <person name="de Groot N.N."/>
        </authorList>
    </citation>
    <scope>NUCLEOTIDE SEQUENCE [LARGE SCALE GENOMIC DNA]</scope>
    <source>
        <strain evidence="2 3">CGMCC 1.10836</strain>
    </source>
</reference>
<evidence type="ECO:0000313" key="2">
    <source>
        <dbReference type="EMBL" id="SEN43937.1"/>
    </source>
</evidence>
<feature type="domain" description="CoA-binding" evidence="1">
    <location>
        <begin position="9"/>
        <end position="108"/>
    </location>
</feature>
<dbReference type="PANTHER" id="PTHR33303:SF2">
    <property type="entry name" value="COA-BINDING DOMAIN-CONTAINING PROTEIN"/>
    <property type="match status" value="1"/>
</dbReference>
<dbReference type="RefSeq" id="WP_050520870.1">
    <property type="nucleotide sequence ID" value="NZ_FOCO01000014.1"/>
</dbReference>
<sequence>MPQNDIAQILRDTKIIAMVGASLNPDRPSHGVMQFLQSKGKRVIPVNPGHAGETLLGETIYASLKDIPTDFAVDMVDVFRKSDAVAAIATQAIADLPHLRTLWLQLGVFSDQAASLAATHNVDFVQDRCPAIEWRKLGL</sequence>
<dbReference type="OrthoDB" id="9804695at2"/>
<accession>A0A1H8GKC3</accession>
<gene>
    <name evidence="2" type="ORF">SAMN05216227_101423</name>
</gene>
<evidence type="ECO:0000259" key="1">
    <source>
        <dbReference type="SMART" id="SM00881"/>
    </source>
</evidence>
<dbReference type="PANTHER" id="PTHR33303">
    <property type="entry name" value="CYTOPLASMIC PROTEIN-RELATED"/>
    <property type="match status" value="1"/>
</dbReference>
<dbReference type="SMART" id="SM00881">
    <property type="entry name" value="CoA_binding"/>
    <property type="match status" value="1"/>
</dbReference>
<dbReference type="STRING" id="1077947.SAMN05216227_101423"/>
<dbReference type="EMBL" id="FOCO01000014">
    <property type="protein sequence ID" value="SEN43937.1"/>
    <property type="molecule type" value="Genomic_DNA"/>
</dbReference>